<evidence type="ECO:0000256" key="2">
    <source>
        <dbReference type="ARBA" id="ARBA00022519"/>
    </source>
</evidence>
<dbReference type="GO" id="GO:0015221">
    <property type="term" value="F:lipopolysaccharide transmembrane transporter activity"/>
    <property type="evidence" value="ECO:0007669"/>
    <property type="project" value="InterPro"/>
</dbReference>
<evidence type="ECO:0008006" key="8">
    <source>
        <dbReference type="Google" id="ProtNLM"/>
    </source>
</evidence>
<name>A0A915XJ38_9BACT</name>
<keyword evidence="1" id="KW-1003">Cell membrane</keyword>
<dbReference type="InterPro" id="IPR010664">
    <property type="entry name" value="LipoPS_assembly_LptC-rel"/>
</dbReference>
<reference evidence="6" key="1">
    <citation type="submission" date="2020-12" db="EMBL/GenBank/DDBJ databases">
        <title>Desulfobium dissulfuricans gen. nov., sp. nov., a novel mesophilic, sulfate-reducing bacterium isolated from a deep-sea hydrothermal vent.</title>
        <authorList>
            <person name="Hashimoto Y."/>
            <person name="Tame A."/>
            <person name="Sawayama S."/>
            <person name="Miyazaki J."/>
            <person name="Takai K."/>
            <person name="Nakagawa S."/>
        </authorList>
    </citation>
    <scope>NUCLEOTIDE SEQUENCE</scope>
    <source>
        <strain evidence="6">GF1</strain>
    </source>
</reference>
<dbReference type="KEGG" id="ddu:GF1_28350"/>
<dbReference type="PANTHER" id="PTHR37481">
    <property type="entry name" value="LIPOPOLYSACCHARIDE EXPORT SYSTEM PROTEIN LPTC"/>
    <property type="match status" value="1"/>
</dbReference>
<dbReference type="GO" id="GO:0005886">
    <property type="term" value="C:plasma membrane"/>
    <property type="evidence" value="ECO:0007669"/>
    <property type="project" value="InterPro"/>
</dbReference>
<keyword evidence="5" id="KW-0472">Membrane</keyword>
<evidence type="ECO:0000313" key="6">
    <source>
        <dbReference type="EMBL" id="BCO10459.1"/>
    </source>
</evidence>
<evidence type="ECO:0000256" key="4">
    <source>
        <dbReference type="ARBA" id="ARBA00022989"/>
    </source>
</evidence>
<dbReference type="RefSeq" id="WP_267927188.1">
    <property type="nucleotide sequence ID" value="NZ_AP024233.1"/>
</dbReference>
<organism evidence="6 7">
    <name type="scientific">Desulfolithobacter dissulfuricans</name>
    <dbReference type="NCBI Taxonomy" id="2795293"/>
    <lineage>
        <taxon>Bacteria</taxon>
        <taxon>Pseudomonadati</taxon>
        <taxon>Thermodesulfobacteriota</taxon>
        <taxon>Desulfobulbia</taxon>
        <taxon>Desulfobulbales</taxon>
        <taxon>Desulfobulbaceae</taxon>
        <taxon>Desulfolithobacter</taxon>
    </lineage>
</organism>
<dbReference type="Gene3D" id="2.60.450.10">
    <property type="entry name" value="Lipopolysaccharide (LPS) transport protein A like domain"/>
    <property type="match status" value="1"/>
</dbReference>
<dbReference type="InterPro" id="IPR026265">
    <property type="entry name" value="LptC"/>
</dbReference>
<dbReference type="PANTHER" id="PTHR37481:SF1">
    <property type="entry name" value="LIPOPOLYSACCHARIDE EXPORT SYSTEM PROTEIN LPTC"/>
    <property type="match status" value="1"/>
</dbReference>
<accession>A0A915XJ38</accession>
<evidence type="ECO:0000313" key="7">
    <source>
        <dbReference type="Proteomes" id="UP001063350"/>
    </source>
</evidence>
<gene>
    <name evidence="6" type="ORF">GF1_28350</name>
</gene>
<dbReference type="Pfam" id="PF06835">
    <property type="entry name" value="LptC"/>
    <property type="match status" value="1"/>
</dbReference>
<dbReference type="EMBL" id="AP024233">
    <property type="protein sequence ID" value="BCO10459.1"/>
    <property type="molecule type" value="Genomic_DNA"/>
</dbReference>
<dbReference type="AlphaFoldDB" id="A0A915XJ38"/>
<keyword evidence="2" id="KW-0997">Cell inner membrane</keyword>
<evidence type="ECO:0000256" key="5">
    <source>
        <dbReference type="ARBA" id="ARBA00023136"/>
    </source>
</evidence>
<dbReference type="Proteomes" id="UP001063350">
    <property type="component" value="Chromosome"/>
</dbReference>
<keyword evidence="4" id="KW-1133">Transmembrane helix</keyword>
<dbReference type="GO" id="GO:0030288">
    <property type="term" value="C:outer membrane-bounded periplasmic space"/>
    <property type="evidence" value="ECO:0007669"/>
    <property type="project" value="TreeGrafter"/>
</dbReference>
<protein>
    <recommendedName>
        <fullName evidence="8">LPS export ABC transporter periplasmic protein LptC</fullName>
    </recommendedName>
</protein>
<evidence type="ECO:0000256" key="3">
    <source>
        <dbReference type="ARBA" id="ARBA00022692"/>
    </source>
</evidence>
<dbReference type="NCBIfam" id="TIGR04409">
    <property type="entry name" value="LptC_YrbK"/>
    <property type="match status" value="1"/>
</dbReference>
<keyword evidence="3" id="KW-0812">Transmembrane</keyword>
<sequence length="190" mass="21517">MIRLVRNPRNLLWLLPLVLFLTAPLWKPPVTAFLKPRVTATPVKGTGPGVSQNFTMDSVAITLASQGRVDWVIHASRARTGKNENEILMVDVQAVYTGGDGEKMEITSRKGTYHISRRHLILEDNVVLQKPARGEEMLTDLLHYYDDTKMVISPVEVEITSPDFTLRAGRMEYDLVASWYDFSDRVVVDF</sequence>
<dbReference type="GO" id="GO:0017089">
    <property type="term" value="F:glycolipid transfer activity"/>
    <property type="evidence" value="ECO:0007669"/>
    <property type="project" value="TreeGrafter"/>
</dbReference>
<proteinExistence type="predicted"/>
<keyword evidence="7" id="KW-1185">Reference proteome</keyword>
<evidence type="ECO:0000256" key="1">
    <source>
        <dbReference type="ARBA" id="ARBA00022475"/>
    </source>
</evidence>
<dbReference type="InterPro" id="IPR052363">
    <property type="entry name" value="LPS_export_LptC"/>
</dbReference>